<dbReference type="EMBL" id="JAWDGP010000699">
    <property type="protein sequence ID" value="KAK3798285.1"/>
    <property type="molecule type" value="Genomic_DNA"/>
</dbReference>
<comment type="caution">
    <text evidence="1">The sequence shown here is derived from an EMBL/GenBank/DDBJ whole genome shotgun (WGS) entry which is preliminary data.</text>
</comment>
<proteinExistence type="predicted"/>
<dbReference type="Proteomes" id="UP001283361">
    <property type="component" value="Unassembled WGS sequence"/>
</dbReference>
<evidence type="ECO:0000313" key="2">
    <source>
        <dbReference type="Proteomes" id="UP001283361"/>
    </source>
</evidence>
<accession>A0AAE1E9C3</accession>
<sequence length="99" mass="11251">MMSAIPMKMDVYTNSLRIKRSNSYSRRFNLNGLRRTYHINNLQSSSIDELGEESIGGWTSSKAFLKITYPQSFNSPHLNPSHIPDITTLPTAQGKLTYI</sequence>
<keyword evidence="2" id="KW-1185">Reference proteome</keyword>
<name>A0AAE1E9C3_9GAST</name>
<reference evidence="1" key="1">
    <citation type="journal article" date="2023" name="G3 (Bethesda)">
        <title>A reference genome for the long-term kleptoplast-retaining sea slug Elysia crispata morphotype clarki.</title>
        <authorList>
            <person name="Eastman K.E."/>
            <person name="Pendleton A.L."/>
            <person name="Shaikh M.A."/>
            <person name="Suttiyut T."/>
            <person name="Ogas R."/>
            <person name="Tomko P."/>
            <person name="Gavelis G."/>
            <person name="Widhalm J.R."/>
            <person name="Wisecaver J.H."/>
        </authorList>
    </citation>
    <scope>NUCLEOTIDE SEQUENCE</scope>
    <source>
        <strain evidence="1">ECLA1</strain>
    </source>
</reference>
<dbReference type="AlphaFoldDB" id="A0AAE1E9C3"/>
<evidence type="ECO:0000313" key="1">
    <source>
        <dbReference type="EMBL" id="KAK3798285.1"/>
    </source>
</evidence>
<gene>
    <name evidence="1" type="ORF">RRG08_007766</name>
</gene>
<protein>
    <submittedName>
        <fullName evidence="1">Uncharacterized protein</fullName>
    </submittedName>
</protein>
<organism evidence="1 2">
    <name type="scientific">Elysia crispata</name>
    <name type="common">lettuce slug</name>
    <dbReference type="NCBI Taxonomy" id="231223"/>
    <lineage>
        <taxon>Eukaryota</taxon>
        <taxon>Metazoa</taxon>
        <taxon>Spiralia</taxon>
        <taxon>Lophotrochozoa</taxon>
        <taxon>Mollusca</taxon>
        <taxon>Gastropoda</taxon>
        <taxon>Heterobranchia</taxon>
        <taxon>Euthyneura</taxon>
        <taxon>Panpulmonata</taxon>
        <taxon>Sacoglossa</taxon>
        <taxon>Placobranchoidea</taxon>
        <taxon>Plakobranchidae</taxon>
        <taxon>Elysia</taxon>
    </lineage>
</organism>